<keyword evidence="3" id="KW-1185">Reference proteome</keyword>
<evidence type="ECO:0000313" key="2">
    <source>
        <dbReference type="EMBL" id="CEH18722.1"/>
    </source>
</evidence>
<dbReference type="STRING" id="401625.A0A0N7LB90"/>
<evidence type="ECO:0000256" key="1">
    <source>
        <dbReference type="SAM" id="SignalP"/>
    </source>
</evidence>
<proteinExistence type="predicted"/>
<accession>A0A0N7LB90</accession>
<sequence>MVKIAVQSLLFGVVAAMYMGGAVAAPQPQSKGVQASEFCTKFTAACIDVCPSKKNLRVTCTKKSPRNRQFNFKCNGVVLPTGQTSLIGSVTSNVPNPTSVIGGATSQIGSIVDGATSQIGSIINGGASTITSVVGGVTSTIVSIGASATSEAGAIASSATSEIGGIVSSATSILGNDVAPTATSALGGAASSGVGIIASLTSEVGSVATGVTGGTLLGKRAAEVELIAEVPKSLSHRDVEIEKRQSVKTFCQQYRDGCARQCARVSSVPQKQTCKRIVRGKKSDKYSLYCSCANGKLETQHALNDIDGKGAKATVVSTSTVGATSTATSASSSSTGSLVLPTSVLPTIV</sequence>
<keyword evidence="1" id="KW-0732">Signal</keyword>
<dbReference type="Proteomes" id="UP000054845">
    <property type="component" value="Unassembled WGS sequence"/>
</dbReference>
<feature type="chain" id="PRO_5006015231" evidence="1">
    <location>
        <begin position="25"/>
        <end position="349"/>
    </location>
</feature>
<evidence type="ECO:0000313" key="3">
    <source>
        <dbReference type="Proteomes" id="UP000054845"/>
    </source>
</evidence>
<dbReference type="OrthoDB" id="10635817at2759"/>
<feature type="signal peptide" evidence="1">
    <location>
        <begin position="1"/>
        <end position="24"/>
    </location>
</feature>
<dbReference type="AlphaFoldDB" id="A0A0N7LB90"/>
<reference evidence="2 3" key="1">
    <citation type="submission" date="2014-09" db="EMBL/GenBank/DDBJ databases">
        <authorList>
            <person name="Magalhaes I.L.F."/>
            <person name="Oliveira U."/>
            <person name="Santos F.R."/>
            <person name="Vidigal T.H.D.A."/>
            <person name="Brescovit A.D."/>
            <person name="Santos A.J."/>
        </authorList>
    </citation>
    <scope>NUCLEOTIDE SEQUENCE [LARGE SCALE GENOMIC DNA]</scope>
</reference>
<organism evidence="2 3">
    <name type="scientific">Ceraceosorus bombacis</name>
    <dbReference type="NCBI Taxonomy" id="401625"/>
    <lineage>
        <taxon>Eukaryota</taxon>
        <taxon>Fungi</taxon>
        <taxon>Dikarya</taxon>
        <taxon>Basidiomycota</taxon>
        <taxon>Ustilaginomycotina</taxon>
        <taxon>Exobasidiomycetes</taxon>
        <taxon>Ceraceosorales</taxon>
        <taxon>Ceraceosoraceae</taxon>
        <taxon>Ceraceosorus</taxon>
    </lineage>
</organism>
<dbReference type="EMBL" id="CCYA01000276">
    <property type="protein sequence ID" value="CEH18722.1"/>
    <property type="molecule type" value="Genomic_DNA"/>
</dbReference>
<protein>
    <submittedName>
        <fullName evidence="2">Uncharacterized protein</fullName>
    </submittedName>
</protein>
<name>A0A0N7LB90_9BASI</name>